<evidence type="ECO:0008006" key="3">
    <source>
        <dbReference type="Google" id="ProtNLM"/>
    </source>
</evidence>
<dbReference type="OrthoDB" id="197823at2"/>
<dbReference type="RefSeq" id="WP_102715235.1">
    <property type="nucleotide sequence ID" value="NZ_PJKA01000013.1"/>
</dbReference>
<evidence type="ECO:0000313" key="1">
    <source>
        <dbReference type="EMBL" id="PNC17054.1"/>
    </source>
</evidence>
<name>A0A2N8HB08_9BACT</name>
<gene>
    <name evidence="1" type="ORF">CXU22_10450</name>
</gene>
<organism evidence="1 2">
    <name type="scientific">Akkermansia muciniphila</name>
    <dbReference type="NCBI Taxonomy" id="239935"/>
    <lineage>
        <taxon>Bacteria</taxon>
        <taxon>Pseudomonadati</taxon>
        <taxon>Verrucomicrobiota</taxon>
        <taxon>Verrucomicrobiia</taxon>
        <taxon>Verrucomicrobiales</taxon>
        <taxon>Akkermansiaceae</taxon>
        <taxon>Akkermansia</taxon>
    </lineage>
</organism>
<accession>A0A2N8HB08</accession>
<dbReference type="EMBL" id="PJKA01000013">
    <property type="protein sequence ID" value="PNC17054.1"/>
    <property type="molecule type" value="Genomic_DNA"/>
</dbReference>
<dbReference type="PANTHER" id="PTHR12526">
    <property type="entry name" value="GLYCOSYLTRANSFERASE"/>
    <property type="match status" value="1"/>
</dbReference>
<dbReference type="Gene3D" id="3.40.50.2000">
    <property type="entry name" value="Glycogen Phosphorylase B"/>
    <property type="match status" value="1"/>
</dbReference>
<dbReference type="AlphaFoldDB" id="A0A2N8HB08"/>
<reference evidence="1 2" key="1">
    <citation type="journal article" date="2017" name="BMC Genomics">
        <title>Genome sequencing of 39 Akkermansia muciniphila isolates reveals its population structure, genomic and functional diverisity, and global distribution in mammalian gut microbiotas.</title>
        <authorList>
            <person name="Guo X."/>
            <person name="Li S."/>
            <person name="Zhang J."/>
            <person name="Wu F."/>
            <person name="Li X."/>
            <person name="Wu D."/>
            <person name="Zhang M."/>
            <person name="Ou Z."/>
            <person name="Jie Z."/>
            <person name="Yan Q."/>
            <person name="Li P."/>
            <person name="Yi J."/>
            <person name="Peng Y."/>
        </authorList>
    </citation>
    <scope>NUCLEOTIDE SEQUENCE [LARGE SCALE GENOMIC DNA]</scope>
    <source>
        <strain evidence="1 2">GP24</strain>
    </source>
</reference>
<sequence>MKWYTCTPVPFKGDHTFFSRDSGAFCKAFQRIGVESRAIMPTPAQEGDDPDLIRTEYANLEDPAWWKSLGIDGLVLYAWGTGKYTPVARAVHEAGIYLVAYMDTSGLFYPWCHWKTLTRHIWNMEKNKRGSLKGALFACLRIIKYHTAGALDQGRRKHLKMANLISFPSPPALLSILDRQWLYGKQTCKKLALIPNPISSQHIYEPALPKHNLIVAVGRWDDFFQKNTKLLMRALEIFASRHTPWIVEIYGNIPPSLHEWHQSLPPDHQSHIHLNGVVPNQELIKVYAKSKICLCTSRYEGSHIASAEALCAGASVVGPRLTPLLNCLQWYVSHDSGTLSPTDSPESLAKALLEEIRAWDEGKRNPEEISRYWCSLLHAENSCKRIIAAYEAAKGGN</sequence>
<dbReference type="Proteomes" id="UP000236000">
    <property type="component" value="Unassembled WGS sequence"/>
</dbReference>
<dbReference type="Pfam" id="PF13692">
    <property type="entry name" value="Glyco_trans_1_4"/>
    <property type="match status" value="1"/>
</dbReference>
<comment type="caution">
    <text evidence="1">The sequence shown here is derived from an EMBL/GenBank/DDBJ whole genome shotgun (WGS) entry which is preliminary data.</text>
</comment>
<evidence type="ECO:0000313" key="2">
    <source>
        <dbReference type="Proteomes" id="UP000236000"/>
    </source>
</evidence>
<proteinExistence type="predicted"/>
<protein>
    <recommendedName>
        <fullName evidence="3">Glycosyltransferase</fullName>
    </recommendedName>
</protein>
<dbReference type="SUPFAM" id="SSF53756">
    <property type="entry name" value="UDP-Glycosyltransferase/glycogen phosphorylase"/>
    <property type="match status" value="1"/>
</dbReference>